<dbReference type="RefSeq" id="WP_065487093.1">
    <property type="nucleotide sequence ID" value="NZ_CP015356.1"/>
</dbReference>
<evidence type="ECO:0000313" key="4">
    <source>
        <dbReference type="EMBL" id="ANS52387.1"/>
    </source>
</evidence>
<evidence type="ECO:0000259" key="2">
    <source>
        <dbReference type="Pfam" id="PF00149"/>
    </source>
</evidence>
<dbReference type="Pfam" id="PF00149">
    <property type="entry name" value="Metallophos"/>
    <property type="match status" value="1"/>
</dbReference>
<dbReference type="InterPro" id="IPR008963">
    <property type="entry name" value="Purple_acid_Pase-like_N"/>
</dbReference>
<feature type="domain" description="Calcineurin-like phosphoesterase" evidence="2">
    <location>
        <begin position="173"/>
        <end position="366"/>
    </location>
</feature>
<geneLocation type="plasmid" evidence="4 5">
    <name>p101287</name>
</geneLocation>
<keyword evidence="1" id="KW-0732">Signal</keyword>
<proteinExistence type="predicted"/>
<dbReference type="SUPFAM" id="SSF49363">
    <property type="entry name" value="Purple acid phosphatase, N-terminal domain"/>
    <property type="match status" value="1"/>
</dbReference>
<sequence length="542" mass="62099">MRYNSFIIFVMFLILMSFIFPTRDFARANTNHVDGWKQHTIINNSLEKSENSPMDLSNESSEKGLFPYNIVTTVYGDPTSEIAFTWHTKNKGNSDIQYIAKTTDSPDFSTPLENVGDIKKNVEEIGGYSHQVHLKNLIPGTTYWYRVGDKSTDTWSEIATFTTTQKQNKTSFLYITDSQGSKESDYEISSNTVKQGVQSLKNVDFILQTGDLVNHSKSPDEWFWLFNSGKYEFMNYAWSAVPGNHDAWSYTFSQHFYYNYPSVAKDFLKKGVYYSFDHGPAHFVALNTNDQSRRPLNSTQINWLKQDLSNARANGAKWLVVFFHKGIFTGGAHADSEEIDVLRKQLAPIFESYQVDVILQGHDHSYFRSKIMNGLSPSQNIKITNEDGRETIFDPKGQSYHVINTTGTKFYDAKSQNTLNRLGVYPEKVAQPYKQMFAGVTITEDRFCFDAYSYDAKSVPSDVEIFDAYSIVKSDRAIQLRNEIEHTLATQSLIKEEKILNLMNQYRTLDPAIQSYVTNYSELEKEVRLLKSNGLVSDNKKN</sequence>
<organism evidence="4 5">
    <name type="scientific">Bacillus thuringiensis</name>
    <dbReference type="NCBI Taxonomy" id="1428"/>
    <lineage>
        <taxon>Bacteria</taxon>
        <taxon>Bacillati</taxon>
        <taxon>Bacillota</taxon>
        <taxon>Bacilli</taxon>
        <taxon>Bacillales</taxon>
        <taxon>Bacillaceae</taxon>
        <taxon>Bacillus</taxon>
        <taxon>Bacillus cereus group</taxon>
    </lineage>
</organism>
<keyword evidence="4" id="KW-0614">Plasmid</keyword>
<dbReference type="EMBL" id="CP015356">
    <property type="protein sequence ID" value="ANS52387.1"/>
    <property type="molecule type" value="Genomic_DNA"/>
</dbReference>
<evidence type="ECO:0000259" key="3">
    <source>
        <dbReference type="Pfam" id="PF16656"/>
    </source>
</evidence>
<dbReference type="InterPro" id="IPR004843">
    <property type="entry name" value="Calcineurin-like_PHP"/>
</dbReference>
<dbReference type="Gene3D" id="3.60.21.10">
    <property type="match status" value="1"/>
</dbReference>
<dbReference type="GO" id="GO:0046872">
    <property type="term" value="F:metal ion binding"/>
    <property type="evidence" value="ECO:0007669"/>
    <property type="project" value="InterPro"/>
</dbReference>
<evidence type="ECO:0000256" key="1">
    <source>
        <dbReference type="ARBA" id="ARBA00022729"/>
    </source>
</evidence>
<dbReference type="SUPFAM" id="SSF56300">
    <property type="entry name" value="Metallo-dependent phosphatases"/>
    <property type="match status" value="1"/>
</dbReference>
<dbReference type="Proteomes" id="UP000092743">
    <property type="component" value="Plasmid p101287"/>
</dbReference>
<dbReference type="PANTHER" id="PTHR45867:SF3">
    <property type="entry name" value="ACID PHOSPHATASE TYPE 7"/>
    <property type="match status" value="1"/>
</dbReference>
<reference evidence="4 5" key="1">
    <citation type="submission" date="2016-04" db="EMBL/GenBank/DDBJ databases">
        <title>High quality genome of the nematocidal Bacillus thuringiensis MYBT18246.</title>
        <authorList>
            <person name="Hollensteiner J."/>
            <person name="Poehlein A."/>
            <person name="Sproeer C."/>
            <person name="Bunk B."/>
            <person name="Rosenstiel P."/>
            <person name="Schulenburg H."/>
            <person name="Liesegang H."/>
        </authorList>
    </citation>
    <scope>NUCLEOTIDE SEQUENCE [LARGE SCALE GENOMIC DNA]</scope>
    <source>
        <strain evidence="4 5">MYBT18246</strain>
        <plasmid evidence="4 5">p101287</plasmid>
    </source>
</reference>
<dbReference type="Gene3D" id="2.60.40.380">
    <property type="entry name" value="Purple acid phosphatase-like, N-terminal"/>
    <property type="match status" value="1"/>
</dbReference>
<accession>A0A9W3SJU9</accession>
<dbReference type="GO" id="GO:0003993">
    <property type="term" value="F:acid phosphatase activity"/>
    <property type="evidence" value="ECO:0007669"/>
    <property type="project" value="InterPro"/>
</dbReference>
<dbReference type="AlphaFoldDB" id="A0A9W3SJU9"/>
<gene>
    <name evidence="4" type="ORF">BT246_70970</name>
</gene>
<dbReference type="InterPro" id="IPR015914">
    <property type="entry name" value="PAPs_N"/>
</dbReference>
<dbReference type="Pfam" id="PF16656">
    <property type="entry name" value="Pur_ac_phosph_N"/>
    <property type="match status" value="1"/>
</dbReference>
<name>A0A9W3SJU9_BACTU</name>
<evidence type="ECO:0000313" key="5">
    <source>
        <dbReference type="Proteomes" id="UP000092743"/>
    </source>
</evidence>
<dbReference type="PANTHER" id="PTHR45867">
    <property type="entry name" value="PURPLE ACID PHOSPHATASE"/>
    <property type="match status" value="1"/>
</dbReference>
<dbReference type="InterPro" id="IPR029052">
    <property type="entry name" value="Metallo-depent_PP-like"/>
</dbReference>
<protein>
    <submittedName>
        <fullName evidence="4">Uncharacterized protein</fullName>
    </submittedName>
</protein>
<feature type="domain" description="Purple acid phosphatase N-terminal" evidence="3">
    <location>
        <begin position="67"/>
        <end position="163"/>
    </location>
</feature>